<reference evidence="1 2" key="1">
    <citation type="submission" date="2019-02" db="EMBL/GenBank/DDBJ databases">
        <title>Genome sequencing of the rare red list fungi Antrodiella citrinella (Flaviporus citrinellus).</title>
        <authorList>
            <person name="Buettner E."/>
            <person name="Kellner H."/>
        </authorList>
    </citation>
    <scope>NUCLEOTIDE SEQUENCE [LARGE SCALE GENOMIC DNA]</scope>
    <source>
        <strain evidence="1 2">DSM 108506</strain>
    </source>
</reference>
<keyword evidence="2" id="KW-1185">Reference proteome</keyword>
<dbReference type="EMBL" id="SGPM01000219">
    <property type="protein sequence ID" value="THH27865.1"/>
    <property type="molecule type" value="Genomic_DNA"/>
</dbReference>
<gene>
    <name evidence="1" type="ORF">EUX98_g6322</name>
</gene>
<name>A0A4S4MQ47_9APHY</name>
<proteinExistence type="predicted"/>
<evidence type="ECO:0000313" key="2">
    <source>
        <dbReference type="Proteomes" id="UP000308730"/>
    </source>
</evidence>
<sequence>MHVVAATTTTTMIACTKGAIVNTITSNTLPVMRKKDEEVKGQPKGDESKGGPQCCHCGWRGDHDPNCPFA</sequence>
<protein>
    <submittedName>
        <fullName evidence="1">Uncharacterized protein</fullName>
    </submittedName>
</protein>
<evidence type="ECO:0000313" key="1">
    <source>
        <dbReference type="EMBL" id="THH27865.1"/>
    </source>
</evidence>
<comment type="caution">
    <text evidence="1">The sequence shown here is derived from an EMBL/GenBank/DDBJ whole genome shotgun (WGS) entry which is preliminary data.</text>
</comment>
<accession>A0A4S4MQ47</accession>
<organism evidence="1 2">
    <name type="scientific">Antrodiella citrinella</name>
    <dbReference type="NCBI Taxonomy" id="2447956"/>
    <lineage>
        <taxon>Eukaryota</taxon>
        <taxon>Fungi</taxon>
        <taxon>Dikarya</taxon>
        <taxon>Basidiomycota</taxon>
        <taxon>Agaricomycotina</taxon>
        <taxon>Agaricomycetes</taxon>
        <taxon>Polyporales</taxon>
        <taxon>Steccherinaceae</taxon>
        <taxon>Antrodiella</taxon>
    </lineage>
</organism>
<dbReference type="AlphaFoldDB" id="A0A4S4MQ47"/>
<dbReference type="OrthoDB" id="2800322at2759"/>
<dbReference type="Proteomes" id="UP000308730">
    <property type="component" value="Unassembled WGS sequence"/>
</dbReference>